<feature type="domain" description="GST C-terminal" evidence="2">
    <location>
        <begin position="169"/>
        <end position="296"/>
    </location>
</feature>
<evidence type="ECO:0000256" key="1">
    <source>
        <dbReference type="SAM" id="MobiDB-lite"/>
    </source>
</evidence>
<evidence type="ECO:0000313" key="3">
    <source>
        <dbReference type="EMBL" id="GIH37892.1"/>
    </source>
</evidence>
<proteinExistence type="predicted"/>
<sequence length="324" mass="36146">MSTQTPAYAPPVDVAAHGPYGPGRLDASAGRPLYPFQGRVTADGSSGHPAEPGRYHLYVAWSCPWAQRAAVVRTLAGLDDVVSLSYVDDERDARGWAFRERRGADPVNGFRFLQEAYDATEPGYPGHLSVPVLWDRVERRIVSNHFPDITIDLGTQFERWADPAVRLYPEYLRTEIDALNEEILRDVNSGVLAVARAATQEEYEDLRERVVTALERLDERLAGSRFLFGDRVTESDVRLWVTLARFDLGYNPHGGISERPLTAFPNLWAYARDLYQRPAFRETTDFTVFGLGAPPAIPGGPKRIEVEPVDADWDAPHGRASLAV</sequence>
<evidence type="ECO:0000313" key="4">
    <source>
        <dbReference type="Proteomes" id="UP000603904"/>
    </source>
</evidence>
<dbReference type="RefSeq" id="WP_204055604.1">
    <property type="nucleotide sequence ID" value="NZ_BAAAGP010000003.1"/>
</dbReference>
<dbReference type="EMBL" id="BOOC01000003">
    <property type="protein sequence ID" value="GIH37892.1"/>
    <property type="molecule type" value="Genomic_DNA"/>
</dbReference>
<comment type="caution">
    <text evidence="3">The sequence shown here is derived from an EMBL/GenBank/DDBJ whole genome shotgun (WGS) entry which is preliminary data.</text>
</comment>
<dbReference type="SUPFAM" id="SSF52833">
    <property type="entry name" value="Thioredoxin-like"/>
    <property type="match status" value="1"/>
</dbReference>
<dbReference type="PROSITE" id="PS50405">
    <property type="entry name" value="GST_CTER"/>
    <property type="match status" value="1"/>
</dbReference>
<dbReference type="PANTHER" id="PTHR32419">
    <property type="entry name" value="GLUTATHIONYL-HYDROQUINONE REDUCTASE"/>
    <property type="match status" value="1"/>
</dbReference>
<evidence type="ECO:0000259" key="2">
    <source>
        <dbReference type="PROSITE" id="PS50405"/>
    </source>
</evidence>
<protein>
    <submittedName>
        <fullName evidence="3">Glutathione-dependent reductase</fullName>
    </submittedName>
</protein>
<dbReference type="InterPro" id="IPR016639">
    <property type="entry name" value="GST_Omega/GSH"/>
</dbReference>
<keyword evidence="4" id="KW-1185">Reference proteome</keyword>
<feature type="region of interest" description="Disordered" evidence="1">
    <location>
        <begin position="1"/>
        <end position="21"/>
    </location>
</feature>
<organism evidence="3 4">
    <name type="scientific">Microbispora corallina</name>
    <dbReference type="NCBI Taxonomy" id="83302"/>
    <lineage>
        <taxon>Bacteria</taxon>
        <taxon>Bacillati</taxon>
        <taxon>Actinomycetota</taxon>
        <taxon>Actinomycetes</taxon>
        <taxon>Streptosporangiales</taxon>
        <taxon>Streptosporangiaceae</taxon>
        <taxon>Microbispora</taxon>
    </lineage>
</organism>
<reference evidence="3 4" key="1">
    <citation type="submission" date="2021-01" db="EMBL/GenBank/DDBJ databases">
        <title>Whole genome shotgun sequence of Microbispora corallina NBRC 16416.</title>
        <authorList>
            <person name="Komaki H."/>
            <person name="Tamura T."/>
        </authorList>
    </citation>
    <scope>NUCLEOTIDE SEQUENCE [LARGE SCALE GENOMIC DNA]</scope>
    <source>
        <strain evidence="3 4">NBRC 16416</strain>
    </source>
</reference>
<dbReference type="InterPro" id="IPR010987">
    <property type="entry name" value="Glutathione-S-Trfase_C-like"/>
</dbReference>
<gene>
    <name evidence="3" type="ORF">Mco01_08920</name>
</gene>
<dbReference type="SUPFAM" id="SSF47616">
    <property type="entry name" value="GST C-terminal domain-like"/>
    <property type="match status" value="1"/>
</dbReference>
<dbReference type="Proteomes" id="UP000603904">
    <property type="component" value="Unassembled WGS sequence"/>
</dbReference>
<dbReference type="Gene3D" id="3.40.30.10">
    <property type="entry name" value="Glutaredoxin"/>
    <property type="match status" value="1"/>
</dbReference>
<dbReference type="Gene3D" id="1.20.1050.10">
    <property type="match status" value="1"/>
</dbReference>
<name>A0ABQ4FT11_9ACTN</name>
<dbReference type="InterPro" id="IPR036282">
    <property type="entry name" value="Glutathione-S-Trfase_C_sf"/>
</dbReference>
<dbReference type="InterPro" id="IPR036249">
    <property type="entry name" value="Thioredoxin-like_sf"/>
</dbReference>
<dbReference type="Pfam" id="PF13410">
    <property type="entry name" value="GST_C_2"/>
    <property type="match status" value="1"/>
</dbReference>
<accession>A0ABQ4FT11</accession>
<dbReference type="PANTHER" id="PTHR32419:SF6">
    <property type="entry name" value="GLUTATHIONE S-TRANSFERASE OMEGA-LIKE 1-RELATED"/>
    <property type="match status" value="1"/>
</dbReference>